<dbReference type="Pfam" id="PF13445">
    <property type="entry name" value="zf-RING_UBOX"/>
    <property type="match status" value="1"/>
</dbReference>
<dbReference type="InterPro" id="IPR051051">
    <property type="entry name" value="E3_ubiq-ligase_TRIM/RNF"/>
</dbReference>
<dbReference type="PROSITE" id="PS50119">
    <property type="entry name" value="ZF_BBOX"/>
    <property type="match status" value="1"/>
</dbReference>
<dbReference type="Pfam" id="PF00643">
    <property type="entry name" value="zf-B_box"/>
    <property type="match status" value="1"/>
</dbReference>
<evidence type="ECO:0000256" key="5">
    <source>
        <dbReference type="ARBA" id="ARBA00022859"/>
    </source>
</evidence>
<dbReference type="CDD" id="cd19769">
    <property type="entry name" value="Bbox2_TRIM16-like"/>
    <property type="match status" value="1"/>
</dbReference>
<dbReference type="Gene3D" id="3.30.40.10">
    <property type="entry name" value="Zinc/RING finger domain, C3HC4 (zinc finger)"/>
    <property type="match status" value="1"/>
</dbReference>
<keyword evidence="5" id="KW-0391">Immunity</keyword>
<evidence type="ECO:0000313" key="11">
    <source>
        <dbReference type="EMBL" id="KAK7896110.1"/>
    </source>
</evidence>
<proteinExistence type="predicted"/>
<evidence type="ECO:0000259" key="8">
    <source>
        <dbReference type="PROSITE" id="PS50089"/>
    </source>
</evidence>
<dbReference type="PRINTS" id="PR01407">
    <property type="entry name" value="BUTYPHLNCDUF"/>
</dbReference>
<keyword evidence="3 6" id="KW-0863">Zinc-finger</keyword>
<feature type="compositionally biased region" description="Basic and acidic residues" evidence="7">
    <location>
        <begin position="22"/>
        <end position="42"/>
    </location>
</feature>
<dbReference type="SUPFAM" id="SSF57850">
    <property type="entry name" value="RING/U-box"/>
    <property type="match status" value="1"/>
</dbReference>
<dbReference type="Gene3D" id="3.30.160.60">
    <property type="entry name" value="Classic Zinc Finger"/>
    <property type="match status" value="1"/>
</dbReference>
<keyword evidence="2" id="KW-0479">Metal-binding</keyword>
<dbReference type="Gene3D" id="2.60.120.920">
    <property type="match status" value="2"/>
</dbReference>
<dbReference type="SUPFAM" id="SSF49899">
    <property type="entry name" value="Concanavalin A-like lectins/glucanases"/>
    <property type="match status" value="1"/>
</dbReference>
<dbReference type="SUPFAM" id="SSF57845">
    <property type="entry name" value="B-box zinc-binding domain"/>
    <property type="match status" value="1"/>
</dbReference>
<dbReference type="Pfam" id="PF25600">
    <property type="entry name" value="TRIM_CC"/>
    <property type="match status" value="1"/>
</dbReference>
<evidence type="ECO:0000256" key="3">
    <source>
        <dbReference type="ARBA" id="ARBA00022771"/>
    </source>
</evidence>
<feature type="domain" description="RING-type" evidence="8">
    <location>
        <begin position="203"/>
        <end position="243"/>
    </location>
</feature>
<dbReference type="InterPro" id="IPR003879">
    <property type="entry name" value="Butyrophylin_SPRY"/>
</dbReference>
<sequence>MKAHGPGARDGKAASFKHGKERTRSARRGPDKAHGDRTERAGGPDPDPDPEHEGMRSLETRPDRTRSARGGTDPEHAGISLETRPDRTRSAWGKRKSPGDGHNHGENSCNRRRHLDNFCSLAVEYCGGGILSASNFLYEHSDVSGLVFSIQRRFGSLGVSSAILRNETKPGNISLCLLNGHTPTTATDMLTTILRSSEETVLCSICLEVFSEPVTTPCGHNFCKLCICEAWNTDGPCTCPLCNRSYDTKPELSVNTLLRELVSERKLEKNKSRSIENMITAVQCDVCSEPKLKALKSCLVCLCSFCETHLQPHLTVSRLKRHQLMEPVENLEDRMCPTHQRLLELFCATDEKMVCTVCVPLEHKNHELLSLEEAYECRRSSLLHTQTQTQHMVEQRRKKIQDIQRCLELSDTEIHRERTAGLQAFTALIQSVQRHQELFLEELQEKQRRNHKPAQVLMEQLEQEICELEKSNTEAEQLLHSQDPLHFLQHCPALTPPAALKECSSVRFEPETCERSAARAMKEIHKQLSQQIKKVELMMLQFAVDITLDPDTAHPKLVLSENLKQVHHTDEEKQLPDSPLRFDTGVAQESINRKGKTYACTTNGFWCIVLKNKDEYSARADPSVRLSPERAPQKVGVFVDYDESLVSFYDADSADILYSFTGCCFRKKLFPFFSPNINHNDSNSAPLVITAVDTFSGGK</sequence>
<feature type="domain" description="B30.2/SPRY" evidence="10">
    <location>
        <begin position="495"/>
        <end position="694"/>
    </location>
</feature>
<evidence type="ECO:0000256" key="6">
    <source>
        <dbReference type="PROSITE-ProRule" id="PRU00024"/>
    </source>
</evidence>
<dbReference type="Pfam" id="PF00622">
    <property type="entry name" value="SPRY"/>
    <property type="match status" value="1"/>
</dbReference>
<evidence type="ECO:0000313" key="12">
    <source>
        <dbReference type="Proteomes" id="UP001460270"/>
    </source>
</evidence>
<dbReference type="GO" id="GO:0008270">
    <property type="term" value="F:zinc ion binding"/>
    <property type="evidence" value="ECO:0007669"/>
    <property type="project" value="UniProtKB-KW"/>
</dbReference>
<feature type="domain" description="B box-type" evidence="9">
    <location>
        <begin position="331"/>
        <end position="371"/>
    </location>
</feature>
<feature type="region of interest" description="Disordered" evidence="7">
    <location>
        <begin position="1"/>
        <end position="109"/>
    </location>
</feature>
<dbReference type="InterPro" id="IPR000315">
    <property type="entry name" value="Znf_B-box"/>
</dbReference>
<dbReference type="PROSITE" id="PS50089">
    <property type="entry name" value="ZF_RING_2"/>
    <property type="match status" value="1"/>
</dbReference>
<dbReference type="Gene3D" id="4.10.830.40">
    <property type="match status" value="1"/>
</dbReference>
<dbReference type="CDD" id="cd13733">
    <property type="entry name" value="SPRY_PRY_C-I_1"/>
    <property type="match status" value="1"/>
</dbReference>
<evidence type="ECO:0000256" key="2">
    <source>
        <dbReference type="ARBA" id="ARBA00022723"/>
    </source>
</evidence>
<dbReference type="InterPro" id="IPR027370">
    <property type="entry name" value="Znf-RING_euk"/>
</dbReference>
<dbReference type="PANTHER" id="PTHR25465:SF32">
    <property type="entry name" value="BLOODTHIRSTY-RELATED GENE FAMILY, MEMBER 16 ISOFORM X1-RELATED"/>
    <property type="match status" value="1"/>
</dbReference>
<name>A0AAW0NDX7_9GOBI</name>
<gene>
    <name evidence="11" type="ORF">WMY93_021435</name>
</gene>
<dbReference type="GO" id="GO:0045087">
    <property type="term" value="P:innate immune response"/>
    <property type="evidence" value="ECO:0007669"/>
    <property type="project" value="UniProtKB-KW"/>
</dbReference>
<dbReference type="InterPro" id="IPR043136">
    <property type="entry name" value="B30.2/SPRY_sf"/>
</dbReference>
<evidence type="ECO:0000259" key="10">
    <source>
        <dbReference type="PROSITE" id="PS50188"/>
    </source>
</evidence>
<dbReference type="SMART" id="SM00336">
    <property type="entry name" value="BBOX"/>
    <property type="match status" value="1"/>
</dbReference>
<dbReference type="PROSITE" id="PS50188">
    <property type="entry name" value="B302_SPRY"/>
    <property type="match status" value="1"/>
</dbReference>
<feature type="compositionally biased region" description="Basic and acidic residues" evidence="7">
    <location>
        <begin position="49"/>
        <end position="76"/>
    </location>
</feature>
<dbReference type="InterPro" id="IPR017907">
    <property type="entry name" value="Znf_RING_CS"/>
</dbReference>
<dbReference type="InterPro" id="IPR058030">
    <property type="entry name" value="TRIM8/14/16/25/29/45/65_CC"/>
</dbReference>
<dbReference type="EMBL" id="JBBPFD010000015">
    <property type="protein sequence ID" value="KAK7896110.1"/>
    <property type="molecule type" value="Genomic_DNA"/>
</dbReference>
<dbReference type="InterPro" id="IPR013083">
    <property type="entry name" value="Znf_RING/FYVE/PHD"/>
</dbReference>
<accession>A0AAW0NDX7</accession>
<evidence type="ECO:0000256" key="1">
    <source>
        <dbReference type="ARBA" id="ARBA00022588"/>
    </source>
</evidence>
<dbReference type="InterPro" id="IPR001870">
    <property type="entry name" value="B30.2/SPRY"/>
</dbReference>
<keyword evidence="12" id="KW-1185">Reference proteome</keyword>
<dbReference type="AlphaFoldDB" id="A0AAW0NDX7"/>
<keyword evidence="1" id="KW-0399">Innate immunity</keyword>
<dbReference type="SMART" id="SM00184">
    <property type="entry name" value="RING"/>
    <property type="match status" value="1"/>
</dbReference>
<dbReference type="PANTHER" id="PTHR25465">
    <property type="entry name" value="B-BOX DOMAIN CONTAINING"/>
    <property type="match status" value="1"/>
</dbReference>
<reference evidence="12" key="1">
    <citation type="submission" date="2024-04" db="EMBL/GenBank/DDBJ databases">
        <title>Salinicola lusitanus LLJ914,a marine bacterium isolated from the Okinawa Trough.</title>
        <authorList>
            <person name="Li J."/>
        </authorList>
    </citation>
    <scope>NUCLEOTIDE SEQUENCE [LARGE SCALE GENOMIC DNA]</scope>
</reference>
<evidence type="ECO:0000256" key="4">
    <source>
        <dbReference type="ARBA" id="ARBA00022833"/>
    </source>
</evidence>
<dbReference type="Pfam" id="PF13765">
    <property type="entry name" value="PRY"/>
    <property type="match status" value="1"/>
</dbReference>
<evidence type="ECO:0000256" key="7">
    <source>
        <dbReference type="SAM" id="MobiDB-lite"/>
    </source>
</evidence>
<comment type="caution">
    <text evidence="11">The sequence shown here is derived from an EMBL/GenBank/DDBJ whole genome shotgun (WGS) entry which is preliminary data.</text>
</comment>
<dbReference type="InterPro" id="IPR003877">
    <property type="entry name" value="SPRY_dom"/>
</dbReference>
<evidence type="ECO:0000259" key="9">
    <source>
        <dbReference type="PROSITE" id="PS50119"/>
    </source>
</evidence>
<dbReference type="GO" id="GO:0005737">
    <property type="term" value="C:cytoplasm"/>
    <property type="evidence" value="ECO:0007669"/>
    <property type="project" value="UniProtKB-ARBA"/>
</dbReference>
<dbReference type="PROSITE" id="PS00518">
    <property type="entry name" value="ZF_RING_1"/>
    <property type="match status" value="1"/>
</dbReference>
<protein>
    <submittedName>
        <fullName evidence="11">Uncharacterized protein</fullName>
    </submittedName>
</protein>
<dbReference type="InterPro" id="IPR013320">
    <property type="entry name" value="ConA-like_dom_sf"/>
</dbReference>
<keyword evidence="4" id="KW-0862">Zinc</keyword>
<organism evidence="11 12">
    <name type="scientific">Mugilogobius chulae</name>
    <name type="common">yellowstripe goby</name>
    <dbReference type="NCBI Taxonomy" id="88201"/>
    <lineage>
        <taxon>Eukaryota</taxon>
        <taxon>Metazoa</taxon>
        <taxon>Chordata</taxon>
        <taxon>Craniata</taxon>
        <taxon>Vertebrata</taxon>
        <taxon>Euteleostomi</taxon>
        <taxon>Actinopterygii</taxon>
        <taxon>Neopterygii</taxon>
        <taxon>Teleostei</taxon>
        <taxon>Neoteleostei</taxon>
        <taxon>Acanthomorphata</taxon>
        <taxon>Gobiaria</taxon>
        <taxon>Gobiiformes</taxon>
        <taxon>Gobioidei</taxon>
        <taxon>Gobiidae</taxon>
        <taxon>Gobionellinae</taxon>
        <taxon>Mugilogobius</taxon>
    </lineage>
</organism>
<dbReference type="Proteomes" id="UP001460270">
    <property type="component" value="Unassembled WGS sequence"/>
</dbReference>
<dbReference type="InterPro" id="IPR001841">
    <property type="entry name" value="Znf_RING"/>
</dbReference>
<dbReference type="SMART" id="SM00589">
    <property type="entry name" value="PRY"/>
    <property type="match status" value="1"/>
</dbReference>
<dbReference type="InterPro" id="IPR006574">
    <property type="entry name" value="PRY"/>
</dbReference>